<evidence type="ECO:0000313" key="2">
    <source>
        <dbReference type="Proteomes" id="UP000256805"/>
    </source>
</evidence>
<evidence type="ECO:0000313" key="1">
    <source>
        <dbReference type="EMBL" id="SPR97297.1"/>
    </source>
</evidence>
<dbReference type="AlphaFoldDB" id="A0A375IWJ2"/>
<protein>
    <submittedName>
        <fullName evidence="1">Uncharacterized protein</fullName>
    </submittedName>
</protein>
<reference evidence="1 2" key="1">
    <citation type="submission" date="2018-01" db="EMBL/GenBank/DDBJ databases">
        <authorList>
            <person name="Gaut B.S."/>
            <person name="Morton B.R."/>
            <person name="Clegg M.T."/>
            <person name="Duvall M.R."/>
        </authorList>
    </citation>
    <scope>NUCLEOTIDE SEQUENCE [LARGE SCALE GENOMIC DNA]</scope>
    <source>
        <strain evidence="1">Cupriavidus taiwanensis cmp 52</strain>
    </source>
</reference>
<dbReference type="Proteomes" id="UP000256805">
    <property type="component" value="Unassembled WGS sequence"/>
</dbReference>
<sequence length="79" mass="8465">MLKAGRPNRYLTRDCADPSGRLSLRLKQAVEAATAPGAADMLPVCRFSRPAAGTSGKAAVMRHIGPQTMPSFWCKGLIH</sequence>
<proteinExistence type="predicted"/>
<accession>A0A375IWJ2</accession>
<gene>
    <name evidence="1" type="ORF">CBM2634_A170027</name>
</gene>
<name>A0A375IWJ2_9BURK</name>
<dbReference type="EMBL" id="OVTA01000009">
    <property type="protein sequence ID" value="SPR97297.1"/>
    <property type="molecule type" value="Genomic_DNA"/>
</dbReference>
<organism evidence="1 2">
    <name type="scientific">Cupriavidus taiwanensis</name>
    <dbReference type="NCBI Taxonomy" id="164546"/>
    <lineage>
        <taxon>Bacteria</taxon>
        <taxon>Pseudomonadati</taxon>
        <taxon>Pseudomonadota</taxon>
        <taxon>Betaproteobacteria</taxon>
        <taxon>Burkholderiales</taxon>
        <taxon>Burkholderiaceae</taxon>
        <taxon>Cupriavidus</taxon>
    </lineage>
</organism>